<dbReference type="InterPro" id="IPR000298">
    <property type="entry name" value="Cyt_c_oxidase-like_su3"/>
</dbReference>
<dbReference type="GO" id="GO:0004129">
    <property type="term" value="F:cytochrome-c oxidase activity"/>
    <property type="evidence" value="ECO:0007669"/>
    <property type="project" value="InterPro"/>
</dbReference>
<dbReference type="GO" id="GO:0019646">
    <property type="term" value="P:aerobic electron transport chain"/>
    <property type="evidence" value="ECO:0007669"/>
    <property type="project" value="InterPro"/>
</dbReference>
<comment type="caution">
    <text evidence="9">The sequence shown here is derived from an EMBL/GenBank/DDBJ whole genome shotgun (WGS) entry which is preliminary data.</text>
</comment>
<dbReference type="InterPro" id="IPR013833">
    <property type="entry name" value="Cyt_c_oxidase_su3_a-hlx"/>
</dbReference>
<dbReference type="AlphaFoldDB" id="A0A2S6I4R3"/>
<gene>
    <name evidence="9" type="ORF">CLV84_3084</name>
</gene>
<dbReference type="PANTHER" id="PTHR11403">
    <property type="entry name" value="CYTOCHROME C OXIDASE SUBUNIT III"/>
    <property type="match status" value="1"/>
</dbReference>
<protein>
    <submittedName>
        <fullName evidence="9">Cytochrome c oxidase subunit 3</fullName>
    </submittedName>
</protein>
<evidence type="ECO:0000256" key="5">
    <source>
        <dbReference type="ARBA" id="ARBA00023136"/>
    </source>
</evidence>
<name>A0A2S6I4R3_9BACT</name>
<evidence type="ECO:0000259" key="8">
    <source>
        <dbReference type="PROSITE" id="PS50253"/>
    </source>
</evidence>
<dbReference type="Pfam" id="PF00510">
    <property type="entry name" value="COX3"/>
    <property type="match status" value="1"/>
</dbReference>
<evidence type="ECO:0000313" key="10">
    <source>
        <dbReference type="Proteomes" id="UP000237662"/>
    </source>
</evidence>
<evidence type="ECO:0000256" key="6">
    <source>
        <dbReference type="RuleBase" id="RU003376"/>
    </source>
</evidence>
<feature type="transmembrane region" description="Helical" evidence="7">
    <location>
        <begin position="63"/>
        <end position="85"/>
    </location>
</feature>
<dbReference type="PROSITE" id="PS50253">
    <property type="entry name" value="COX3"/>
    <property type="match status" value="1"/>
</dbReference>
<feature type="transmembrane region" description="Helical" evidence="7">
    <location>
        <begin position="179"/>
        <end position="197"/>
    </location>
</feature>
<dbReference type="Gene3D" id="1.20.120.80">
    <property type="entry name" value="Cytochrome c oxidase, subunit III, four-helix bundle"/>
    <property type="match status" value="1"/>
</dbReference>
<keyword evidence="5 7" id="KW-0472">Membrane</keyword>
<accession>A0A2S6I4R3</accession>
<feature type="transmembrane region" description="Helical" evidence="7">
    <location>
        <begin position="133"/>
        <end position="158"/>
    </location>
</feature>
<sequence length="199" mass="22581">MSAIETTLDPRMEALSRRSRLHPLKMLMYIGLGSLVMMFVALTSAYIVRRASGNWLEFSIPTIFYVNTLVIVVSSLTLHAAYGAFKREAMGVYKGLLLVSFLLGIAFVVLQFMGWQDLAAQGVPLKINPSGDFIYAISWLHALHVVGGLAALFVTVLVAYIRRIRKTPARQLRLELTMIYWHFVDILWIYLIIFLSLQR</sequence>
<dbReference type="EMBL" id="PTJC01000006">
    <property type="protein sequence ID" value="PPK86165.1"/>
    <property type="molecule type" value="Genomic_DNA"/>
</dbReference>
<dbReference type="GO" id="GO:0005886">
    <property type="term" value="C:plasma membrane"/>
    <property type="evidence" value="ECO:0007669"/>
    <property type="project" value="UniProtKB-SubCell"/>
</dbReference>
<keyword evidence="3 6" id="KW-0812">Transmembrane</keyword>
<evidence type="ECO:0000256" key="3">
    <source>
        <dbReference type="ARBA" id="ARBA00022692"/>
    </source>
</evidence>
<keyword evidence="10" id="KW-1185">Reference proteome</keyword>
<evidence type="ECO:0000256" key="1">
    <source>
        <dbReference type="ARBA" id="ARBA00004141"/>
    </source>
</evidence>
<dbReference type="SUPFAM" id="SSF81452">
    <property type="entry name" value="Cytochrome c oxidase subunit III-like"/>
    <property type="match status" value="1"/>
</dbReference>
<feature type="domain" description="Heme-copper oxidase subunit III family profile" evidence="8">
    <location>
        <begin position="1"/>
        <end position="199"/>
    </location>
</feature>
<comment type="subcellular location">
    <subcellularLocation>
        <location evidence="6">Cell membrane</location>
        <topology evidence="6">Multi-pass membrane protein</topology>
    </subcellularLocation>
    <subcellularLocation>
        <location evidence="1">Membrane</location>
        <topology evidence="1">Multi-pass membrane protein</topology>
    </subcellularLocation>
</comment>
<evidence type="ECO:0000256" key="7">
    <source>
        <dbReference type="SAM" id="Phobius"/>
    </source>
</evidence>
<comment type="similarity">
    <text evidence="2 6">Belongs to the cytochrome c oxidase subunit 3 family.</text>
</comment>
<evidence type="ECO:0000256" key="2">
    <source>
        <dbReference type="ARBA" id="ARBA00010581"/>
    </source>
</evidence>
<dbReference type="RefSeq" id="WP_245911526.1">
    <property type="nucleotide sequence ID" value="NZ_PTJC01000006.1"/>
</dbReference>
<evidence type="ECO:0000256" key="4">
    <source>
        <dbReference type="ARBA" id="ARBA00022989"/>
    </source>
</evidence>
<reference evidence="9 10" key="1">
    <citation type="submission" date="2018-02" db="EMBL/GenBank/DDBJ databases">
        <title>Genomic Encyclopedia of Archaeal and Bacterial Type Strains, Phase II (KMG-II): from individual species to whole genera.</title>
        <authorList>
            <person name="Goeker M."/>
        </authorList>
    </citation>
    <scope>NUCLEOTIDE SEQUENCE [LARGE SCALE GENOMIC DNA]</scope>
    <source>
        <strain evidence="9 10">DSM 29526</strain>
    </source>
</reference>
<dbReference type="InterPro" id="IPR035973">
    <property type="entry name" value="Cyt_c_oxidase_su3-like_sf"/>
</dbReference>
<keyword evidence="4 7" id="KW-1133">Transmembrane helix</keyword>
<dbReference type="InterPro" id="IPR024791">
    <property type="entry name" value="Cyt_c/ubiquinol_Oxase_su3"/>
</dbReference>
<feature type="transmembrane region" description="Helical" evidence="7">
    <location>
        <begin position="92"/>
        <end position="113"/>
    </location>
</feature>
<evidence type="ECO:0000313" key="9">
    <source>
        <dbReference type="EMBL" id="PPK86165.1"/>
    </source>
</evidence>
<dbReference type="PANTHER" id="PTHR11403:SF10">
    <property type="entry name" value="CYTOCHROME C OXIDASE"/>
    <property type="match status" value="1"/>
</dbReference>
<dbReference type="Proteomes" id="UP000237662">
    <property type="component" value="Unassembled WGS sequence"/>
</dbReference>
<proteinExistence type="inferred from homology"/>
<feature type="transmembrane region" description="Helical" evidence="7">
    <location>
        <begin position="26"/>
        <end position="48"/>
    </location>
</feature>
<organism evidence="9 10">
    <name type="scientific">Neolewinella xylanilytica</name>
    <dbReference type="NCBI Taxonomy" id="1514080"/>
    <lineage>
        <taxon>Bacteria</taxon>
        <taxon>Pseudomonadati</taxon>
        <taxon>Bacteroidota</taxon>
        <taxon>Saprospiria</taxon>
        <taxon>Saprospirales</taxon>
        <taxon>Lewinellaceae</taxon>
        <taxon>Neolewinella</taxon>
    </lineage>
</organism>